<protein>
    <submittedName>
        <fullName evidence="2">Ku_C domain-containing protein</fullName>
    </submittedName>
</protein>
<name>A0A183DL68_9BILA</name>
<organism evidence="2">
    <name type="scientific">Gongylonema pulchrum</name>
    <dbReference type="NCBI Taxonomy" id="637853"/>
    <lineage>
        <taxon>Eukaryota</taxon>
        <taxon>Metazoa</taxon>
        <taxon>Ecdysozoa</taxon>
        <taxon>Nematoda</taxon>
        <taxon>Chromadorea</taxon>
        <taxon>Rhabditida</taxon>
        <taxon>Spirurina</taxon>
        <taxon>Spiruromorpha</taxon>
        <taxon>Spiruroidea</taxon>
        <taxon>Gongylonematidae</taxon>
        <taxon>Gongylonema</taxon>
    </lineage>
</organism>
<evidence type="ECO:0000256" key="1">
    <source>
        <dbReference type="SAM" id="MobiDB-lite"/>
    </source>
</evidence>
<feature type="compositionally biased region" description="Basic residues" evidence="1">
    <location>
        <begin position="68"/>
        <end position="80"/>
    </location>
</feature>
<evidence type="ECO:0000313" key="2">
    <source>
        <dbReference type="WBParaSite" id="GPUH_0000947001-mRNA-1"/>
    </source>
</evidence>
<accession>A0A183DL68</accession>
<feature type="region of interest" description="Disordered" evidence="1">
    <location>
        <begin position="52"/>
        <end position="80"/>
    </location>
</feature>
<reference evidence="2" key="1">
    <citation type="submission" date="2016-06" db="UniProtKB">
        <authorList>
            <consortium name="WormBaseParasite"/>
        </authorList>
    </citation>
    <scope>IDENTIFICATION</scope>
</reference>
<dbReference type="WBParaSite" id="GPUH_0000947001-mRNA-1">
    <property type="protein sequence ID" value="GPUH_0000947001-mRNA-1"/>
    <property type="gene ID" value="GPUH_0000947001"/>
</dbReference>
<sequence length="80" mass="9537">LKTIHCPAHILLRRTPRQFYAINTYLMTVNRHTTPRYKWLVKKMKEAIKEIEEELEKDEIGPRDKSSKSTKRAKAKQTEL</sequence>
<proteinExistence type="predicted"/>
<feature type="compositionally biased region" description="Basic and acidic residues" evidence="1">
    <location>
        <begin position="58"/>
        <end position="67"/>
    </location>
</feature>
<dbReference type="AlphaFoldDB" id="A0A183DL68"/>